<sequence length="148" mass="17141">MIGSSEYLLFQFGVKYFQSRIVISEEDVYTVPTAFAIRKDFCCTSQLRKIMSRIVNVGIYDRCSRLETSNHWIPQLDNEENVDKERVLSLEDLLGPFSILVAGLVVSFLVFLGEVVFSIYIRRRLHKNTGKKSMSMSKMQTYFFSLTI</sequence>
<keyword evidence="7" id="KW-0325">Glycoprotein</keyword>
<reference evidence="9" key="1">
    <citation type="submission" date="2020-07" db="EMBL/GenBank/DDBJ databases">
        <title>Multicomponent nature underlies the extraordinary mechanical properties of spider dragline silk.</title>
        <authorList>
            <person name="Kono N."/>
            <person name="Nakamura H."/>
            <person name="Mori M."/>
            <person name="Yoshida Y."/>
            <person name="Ohtoshi R."/>
            <person name="Malay A.D."/>
            <person name="Moran D.A.P."/>
            <person name="Tomita M."/>
            <person name="Numata K."/>
            <person name="Arakawa K."/>
        </authorList>
    </citation>
    <scope>NUCLEOTIDE SEQUENCE</scope>
</reference>
<comment type="subcellular location">
    <subcellularLocation>
        <location evidence="1">Cell membrane</location>
        <topology evidence="1">Multi-pass membrane protein</topology>
    </subcellularLocation>
</comment>
<evidence type="ECO:0000313" key="10">
    <source>
        <dbReference type="Proteomes" id="UP000887116"/>
    </source>
</evidence>
<dbReference type="Proteomes" id="UP000887116">
    <property type="component" value="Unassembled WGS sequence"/>
</dbReference>
<keyword evidence="5 8" id="KW-0472">Membrane</keyword>
<protein>
    <recommendedName>
        <fullName evidence="11">Ionotropic receptor</fullName>
    </recommendedName>
</protein>
<feature type="transmembrane region" description="Helical" evidence="8">
    <location>
        <begin position="97"/>
        <end position="121"/>
    </location>
</feature>
<organism evidence="9 10">
    <name type="scientific">Trichonephila clavata</name>
    <name type="common">Joro spider</name>
    <name type="synonym">Nephila clavata</name>
    <dbReference type="NCBI Taxonomy" id="2740835"/>
    <lineage>
        <taxon>Eukaryota</taxon>
        <taxon>Metazoa</taxon>
        <taxon>Ecdysozoa</taxon>
        <taxon>Arthropoda</taxon>
        <taxon>Chelicerata</taxon>
        <taxon>Arachnida</taxon>
        <taxon>Araneae</taxon>
        <taxon>Araneomorphae</taxon>
        <taxon>Entelegynae</taxon>
        <taxon>Araneoidea</taxon>
        <taxon>Nephilidae</taxon>
        <taxon>Trichonephila</taxon>
    </lineage>
</organism>
<dbReference type="GO" id="GO:0005886">
    <property type="term" value="C:plasma membrane"/>
    <property type="evidence" value="ECO:0007669"/>
    <property type="project" value="UniProtKB-SubCell"/>
</dbReference>
<accession>A0A8X6LKH7</accession>
<name>A0A8X6LKH7_TRICU</name>
<dbReference type="InterPro" id="IPR052192">
    <property type="entry name" value="Insect_Ionotropic_Sensory_Rcpt"/>
</dbReference>
<evidence type="ECO:0000256" key="7">
    <source>
        <dbReference type="ARBA" id="ARBA00023180"/>
    </source>
</evidence>
<proteinExistence type="predicted"/>
<evidence type="ECO:0000256" key="1">
    <source>
        <dbReference type="ARBA" id="ARBA00004651"/>
    </source>
</evidence>
<keyword evidence="3 8" id="KW-0812">Transmembrane</keyword>
<evidence type="ECO:0000256" key="8">
    <source>
        <dbReference type="SAM" id="Phobius"/>
    </source>
</evidence>
<dbReference type="EMBL" id="BMAO01017210">
    <property type="protein sequence ID" value="GFR14096.1"/>
    <property type="molecule type" value="Genomic_DNA"/>
</dbReference>
<dbReference type="OrthoDB" id="8050636at2759"/>
<evidence type="ECO:0000256" key="4">
    <source>
        <dbReference type="ARBA" id="ARBA00022989"/>
    </source>
</evidence>
<evidence type="ECO:0000313" key="9">
    <source>
        <dbReference type="EMBL" id="GFR14096.1"/>
    </source>
</evidence>
<dbReference type="AlphaFoldDB" id="A0A8X6LKH7"/>
<evidence type="ECO:0000256" key="2">
    <source>
        <dbReference type="ARBA" id="ARBA00022475"/>
    </source>
</evidence>
<evidence type="ECO:0000256" key="6">
    <source>
        <dbReference type="ARBA" id="ARBA00023170"/>
    </source>
</evidence>
<keyword evidence="10" id="KW-1185">Reference proteome</keyword>
<keyword evidence="2" id="KW-1003">Cell membrane</keyword>
<gene>
    <name evidence="9" type="ORF">TNCT_9251</name>
</gene>
<comment type="caution">
    <text evidence="9">The sequence shown here is derived from an EMBL/GenBank/DDBJ whole genome shotgun (WGS) entry which is preliminary data.</text>
</comment>
<keyword evidence="6" id="KW-0675">Receptor</keyword>
<keyword evidence="4 8" id="KW-1133">Transmembrane helix</keyword>
<evidence type="ECO:0000256" key="3">
    <source>
        <dbReference type="ARBA" id="ARBA00022692"/>
    </source>
</evidence>
<dbReference type="PANTHER" id="PTHR42643">
    <property type="entry name" value="IONOTROPIC RECEPTOR 20A-RELATED"/>
    <property type="match status" value="1"/>
</dbReference>
<evidence type="ECO:0000256" key="5">
    <source>
        <dbReference type="ARBA" id="ARBA00023136"/>
    </source>
</evidence>
<dbReference type="PANTHER" id="PTHR42643:SF24">
    <property type="entry name" value="IONOTROPIC RECEPTOR 60A"/>
    <property type="match status" value="1"/>
</dbReference>
<evidence type="ECO:0008006" key="11">
    <source>
        <dbReference type="Google" id="ProtNLM"/>
    </source>
</evidence>